<dbReference type="OrthoDB" id="188124at2759"/>
<protein>
    <submittedName>
        <fullName evidence="2">Uncharacterized protein</fullName>
    </submittedName>
</protein>
<accession>A0A077ZXN9</accession>
<proteinExistence type="predicted"/>
<evidence type="ECO:0000256" key="1">
    <source>
        <dbReference type="SAM" id="SignalP"/>
    </source>
</evidence>
<dbReference type="Gene3D" id="3.40.50.1820">
    <property type="entry name" value="alpha/beta hydrolase"/>
    <property type="match status" value="1"/>
</dbReference>
<keyword evidence="3" id="KW-1185">Reference proteome</keyword>
<organism evidence="2 3">
    <name type="scientific">Stylonychia lemnae</name>
    <name type="common">Ciliate</name>
    <dbReference type="NCBI Taxonomy" id="5949"/>
    <lineage>
        <taxon>Eukaryota</taxon>
        <taxon>Sar</taxon>
        <taxon>Alveolata</taxon>
        <taxon>Ciliophora</taxon>
        <taxon>Intramacronucleata</taxon>
        <taxon>Spirotrichea</taxon>
        <taxon>Stichotrichia</taxon>
        <taxon>Sporadotrichida</taxon>
        <taxon>Oxytrichidae</taxon>
        <taxon>Stylonychinae</taxon>
        <taxon>Stylonychia</taxon>
    </lineage>
</organism>
<dbReference type="InParanoid" id="A0A077ZXN9"/>
<dbReference type="AlphaFoldDB" id="A0A077ZXN9"/>
<feature type="chain" id="PRO_5001729116" evidence="1">
    <location>
        <begin position="19"/>
        <end position="528"/>
    </location>
</feature>
<keyword evidence="1" id="KW-0732">Signal</keyword>
<evidence type="ECO:0000313" key="3">
    <source>
        <dbReference type="Proteomes" id="UP000039865"/>
    </source>
</evidence>
<feature type="signal peptide" evidence="1">
    <location>
        <begin position="1"/>
        <end position="18"/>
    </location>
</feature>
<evidence type="ECO:0000313" key="2">
    <source>
        <dbReference type="EMBL" id="CDW74681.1"/>
    </source>
</evidence>
<dbReference type="InterPro" id="IPR029058">
    <property type="entry name" value="AB_hydrolase_fold"/>
</dbReference>
<reference evidence="2 3" key="1">
    <citation type="submission" date="2014-06" db="EMBL/GenBank/DDBJ databases">
        <authorList>
            <person name="Swart Estienne"/>
        </authorList>
    </citation>
    <scope>NUCLEOTIDE SEQUENCE [LARGE SCALE GENOMIC DNA]</scope>
    <source>
        <strain evidence="2 3">130c</strain>
    </source>
</reference>
<name>A0A077ZXN9_STYLE</name>
<sequence length="528" mass="58641">MKKIIFSVIGLAATFANAQIIMEPPTTSGRDVALIMVQGPGYPADGYIPVIQQIQQFASQNGINLFASVPTFPDNKADAGNIITEFKKSMDGLKSKGFTGNDVFLAGHSDGGAIALDYAIKGTQVLRGVILEGSIMKRDQRSIESNGFTKFSHSVPTLTLCGELDGIMRISRCAESHWHQTENIDQSQKDLFPVVALKGLSHWRFSSGAIPDTIKQNDLRAEIEEKDAHTQIAQSFVGFFGQILKIQSASQLMANTQQVDLKPLVNAMVMEGSFYMKKMCNSGTTVNVEAPDCLKGSPYINQFSSLQMAGEILNKNIKVVNDDNFHIASTLIPYHHPSINSTCDGDTQVECKVNTISTTENIYESTEDNGKHAVGATEMKTKFKSREAIQLAAGNKKADFHEMDEVTDRCGEINKDVIQWAYDHSSDEAKKRYDSYGEKLVVGADLGPYNDGPSWIWRSLQYNENKEKTQVSVQSPAMKFKADFFLEFSAGIHYCKVLSPFRAMEWIYFDSLKGHYMPQTQVYEAFLQ</sequence>
<gene>
    <name evidence="2" type="primary">Contig9808.g10490</name>
    <name evidence="2" type="ORF">STYLEM_3663</name>
</gene>
<dbReference type="EMBL" id="CCKQ01003551">
    <property type="protein sequence ID" value="CDW74681.1"/>
    <property type="molecule type" value="Genomic_DNA"/>
</dbReference>
<dbReference type="Proteomes" id="UP000039865">
    <property type="component" value="Unassembled WGS sequence"/>
</dbReference>
<dbReference type="SUPFAM" id="SSF53474">
    <property type="entry name" value="alpha/beta-Hydrolases"/>
    <property type="match status" value="1"/>
</dbReference>